<evidence type="ECO:0000313" key="2">
    <source>
        <dbReference type="Proteomes" id="UP000011058"/>
    </source>
</evidence>
<sequence>MDNRHDAGMGNWLHCFVACYDKSMVDMGLDTDKTEWLPMSIKISDISAFKSTGENEGGDMNDRCRVFMLNGESFTLNTTYSQVLKIVQA</sequence>
<dbReference type="AlphaFoldDB" id="I0K6V2"/>
<reference evidence="1 2" key="1">
    <citation type="journal article" date="2012" name="J. Bacteriol.">
        <title>Genome Sequence of Fibrella aestuarina BUZ 2T, a Filamentous Marine Bacterium.</title>
        <authorList>
            <person name="Filippini M."/>
            <person name="Qi W."/>
            <person name="Blom J."/>
            <person name="Goesmann A."/>
            <person name="Smits T.H."/>
            <person name="Bagheri H.C."/>
        </authorList>
    </citation>
    <scope>NUCLEOTIDE SEQUENCE [LARGE SCALE GENOMIC DNA]</scope>
    <source>
        <strain evidence="2">BUZ 2T</strain>
    </source>
</reference>
<accession>I0K6V2</accession>
<organism evidence="1 2">
    <name type="scientific">Fibrella aestuarina BUZ 2</name>
    <dbReference type="NCBI Taxonomy" id="1166018"/>
    <lineage>
        <taxon>Bacteria</taxon>
        <taxon>Pseudomonadati</taxon>
        <taxon>Bacteroidota</taxon>
        <taxon>Cytophagia</taxon>
        <taxon>Cytophagales</taxon>
        <taxon>Spirosomataceae</taxon>
        <taxon>Fibrella</taxon>
    </lineage>
</organism>
<proteinExistence type="predicted"/>
<dbReference type="RefSeq" id="WP_015330954.1">
    <property type="nucleotide sequence ID" value="NC_020054.1"/>
</dbReference>
<keyword evidence="2" id="KW-1185">Reference proteome</keyword>
<gene>
    <name evidence="1" type="ORF">FAES_1845</name>
</gene>
<dbReference type="STRING" id="1166018.FAES_1845"/>
<dbReference type="HOGENOM" id="CLU_2450234_0_0_10"/>
<dbReference type="EMBL" id="HE796683">
    <property type="protein sequence ID" value="CCG99855.1"/>
    <property type="molecule type" value="Genomic_DNA"/>
</dbReference>
<evidence type="ECO:0000313" key="1">
    <source>
        <dbReference type="EMBL" id="CCG99855.1"/>
    </source>
</evidence>
<name>I0K6V2_9BACT</name>
<dbReference type="KEGG" id="fae:FAES_1845"/>
<protein>
    <submittedName>
        <fullName evidence="1">Uncharacterized protein</fullName>
    </submittedName>
</protein>
<dbReference type="Proteomes" id="UP000011058">
    <property type="component" value="Chromosome"/>
</dbReference>